<accession>A0ABN7X7M3</accession>
<dbReference type="Proteomes" id="UP000789901">
    <property type="component" value="Unassembled WGS sequence"/>
</dbReference>
<keyword evidence="1" id="KW-0812">Transmembrane</keyword>
<reference evidence="2 3" key="1">
    <citation type="submission" date="2021-06" db="EMBL/GenBank/DDBJ databases">
        <authorList>
            <person name="Kallberg Y."/>
            <person name="Tangrot J."/>
            <person name="Rosling A."/>
        </authorList>
    </citation>
    <scope>NUCLEOTIDE SEQUENCE [LARGE SCALE GENOMIC DNA]</scope>
    <source>
        <strain evidence="2 3">120-4 pot B 10/14</strain>
    </source>
</reference>
<dbReference type="EMBL" id="CAJVQB010091714">
    <property type="protein sequence ID" value="CAG8848382.1"/>
    <property type="molecule type" value="Genomic_DNA"/>
</dbReference>
<comment type="caution">
    <text evidence="2">The sequence shown here is derived from an EMBL/GenBank/DDBJ whole genome shotgun (WGS) entry which is preliminary data.</text>
</comment>
<feature type="transmembrane region" description="Helical" evidence="1">
    <location>
        <begin position="12"/>
        <end position="35"/>
    </location>
</feature>
<keyword evidence="1" id="KW-0472">Membrane</keyword>
<protein>
    <submittedName>
        <fullName evidence="2">15281_t:CDS:1</fullName>
    </submittedName>
</protein>
<organism evidence="2 3">
    <name type="scientific">Gigaspora margarita</name>
    <dbReference type="NCBI Taxonomy" id="4874"/>
    <lineage>
        <taxon>Eukaryota</taxon>
        <taxon>Fungi</taxon>
        <taxon>Fungi incertae sedis</taxon>
        <taxon>Mucoromycota</taxon>
        <taxon>Glomeromycotina</taxon>
        <taxon>Glomeromycetes</taxon>
        <taxon>Diversisporales</taxon>
        <taxon>Gigasporaceae</taxon>
        <taxon>Gigaspora</taxon>
    </lineage>
</organism>
<proteinExistence type="predicted"/>
<evidence type="ECO:0000256" key="1">
    <source>
        <dbReference type="SAM" id="Phobius"/>
    </source>
</evidence>
<gene>
    <name evidence="2" type="ORF">GMARGA_LOCUS39150</name>
</gene>
<evidence type="ECO:0000313" key="2">
    <source>
        <dbReference type="EMBL" id="CAG8848382.1"/>
    </source>
</evidence>
<feature type="non-terminal residue" evidence="2">
    <location>
        <position position="176"/>
    </location>
</feature>
<evidence type="ECO:0000313" key="3">
    <source>
        <dbReference type="Proteomes" id="UP000789901"/>
    </source>
</evidence>
<keyword evidence="3" id="KW-1185">Reference proteome</keyword>
<sequence>MTNLIVNLNAGQLAAILGIISYFFPLIITGVGIMVTMNVNDRMTALEWTALSKLTERSYLVLWSSGQPAITGIKLWNLRTHKRNVVYILLISYLDLLTRAINNAFIPNQLSQVRICGANTAMRYRLLKTSSNDNNITYPEYDFMMSEVASTQSGIVDTMIVDHDNSSHTIQPKQKI</sequence>
<name>A0ABN7X7M3_GIGMA</name>
<keyword evidence="1" id="KW-1133">Transmembrane helix</keyword>